<dbReference type="EMBL" id="AGNL01013312">
    <property type="protein sequence ID" value="EJK67331.1"/>
    <property type="molecule type" value="Genomic_DNA"/>
</dbReference>
<dbReference type="GO" id="GO:0003755">
    <property type="term" value="F:peptidyl-prolyl cis-trans isomerase activity"/>
    <property type="evidence" value="ECO:0007669"/>
    <property type="project" value="UniProtKB-KW"/>
</dbReference>
<protein>
    <recommendedName>
        <fullName evidence="2 5">peptidylprolyl isomerase</fullName>
        <ecNumber evidence="2 5">5.2.1.8</ecNumber>
    </recommendedName>
</protein>
<keyword evidence="9" id="KW-1185">Reference proteome</keyword>
<accession>K0T230</accession>
<evidence type="ECO:0000256" key="5">
    <source>
        <dbReference type="PROSITE-ProRule" id="PRU00277"/>
    </source>
</evidence>
<comment type="catalytic activity">
    <reaction evidence="1 5">
        <text>[protein]-peptidylproline (omega=180) = [protein]-peptidylproline (omega=0)</text>
        <dbReference type="Rhea" id="RHEA:16237"/>
        <dbReference type="Rhea" id="RHEA-COMP:10747"/>
        <dbReference type="Rhea" id="RHEA-COMP:10748"/>
        <dbReference type="ChEBI" id="CHEBI:83833"/>
        <dbReference type="ChEBI" id="CHEBI:83834"/>
        <dbReference type="EC" id="5.2.1.8"/>
    </reaction>
</comment>
<dbReference type="InterPro" id="IPR001179">
    <property type="entry name" value="PPIase_FKBP_dom"/>
</dbReference>
<sequence>MDRKPQDESNGAGGESSCDAYSYDAYSQETNKSGCMMNTLVSISAFLCLLALGSAFASDVVIKVQEKGAGPEVTGQHMYSSHVTLYIEEADGTKTPSGWSTRVADGAAKDSPFAFQPGVNLIKGWSEGVLRMREGERSWLHVPSEKGYGGREMGNPSERERGGFYIPANSNLVFDIEILGKAGEQDL</sequence>
<dbReference type="GO" id="GO:0005783">
    <property type="term" value="C:endoplasmic reticulum"/>
    <property type="evidence" value="ECO:0007669"/>
    <property type="project" value="TreeGrafter"/>
</dbReference>
<comment type="caution">
    <text evidence="8">The sequence shown here is derived from an EMBL/GenBank/DDBJ whole genome shotgun (WGS) entry which is preliminary data.</text>
</comment>
<dbReference type="eggNOG" id="KOG0549">
    <property type="taxonomic scope" value="Eukaryota"/>
</dbReference>
<evidence type="ECO:0000313" key="8">
    <source>
        <dbReference type="EMBL" id="EJK67331.1"/>
    </source>
</evidence>
<evidence type="ECO:0000256" key="1">
    <source>
        <dbReference type="ARBA" id="ARBA00000971"/>
    </source>
</evidence>
<keyword evidence="6" id="KW-1133">Transmembrane helix</keyword>
<evidence type="ECO:0000256" key="3">
    <source>
        <dbReference type="ARBA" id="ARBA00023110"/>
    </source>
</evidence>
<gene>
    <name evidence="8" type="ORF">THAOC_11653</name>
</gene>
<dbReference type="AlphaFoldDB" id="K0T230"/>
<dbReference type="InterPro" id="IPR044609">
    <property type="entry name" value="FKBP2/11"/>
</dbReference>
<evidence type="ECO:0000256" key="4">
    <source>
        <dbReference type="ARBA" id="ARBA00023235"/>
    </source>
</evidence>
<dbReference type="PANTHER" id="PTHR45779:SF7">
    <property type="entry name" value="PEPTIDYLPROLYL ISOMERASE"/>
    <property type="match status" value="1"/>
</dbReference>
<name>K0T230_THAOC</name>
<dbReference type="SUPFAM" id="SSF54534">
    <property type="entry name" value="FKBP-like"/>
    <property type="match status" value="1"/>
</dbReference>
<keyword evidence="4 5" id="KW-0413">Isomerase</keyword>
<dbReference type="InterPro" id="IPR046357">
    <property type="entry name" value="PPIase_dom_sf"/>
</dbReference>
<evidence type="ECO:0000256" key="6">
    <source>
        <dbReference type="SAM" id="Phobius"/>
    </source>
</evidence>
<evidence type="ECO:0000313" key="9">
    <source>
        <dbReference type="Proteomes" id="UP000266841"/>
    </source>
</evidence>
<feature type="transmembrane region" description="Helical" evidence="6">
    <location>
        <begin position="36"/>
        <end position="57"/>
    </location>
</feature>
<proteinExistence type="predicted"/>
<keyword evidence="3 5" id="KW-0697">Rotamase</keyword>
<dbReference type="OrthoDB" id="1902587at2759"/>
<organism evidence="8 9">
    <name type="scientific">Thalassiosira oceanica</name>
    <name type="common">Marine diatom</name>
    <dbReference type="NCBI Taxonomy" id="159749"/>
    <lineage>
        <taxon>Eukaryota</taxon>
        <taxon>Sar</taxon>
        <taxon>Stramenopiles</taxon>
        <taxon>Ochrophyta</taxon>
        <taxon>Bacillariophyta</taxon>
        <taxon>Coscinodiscophyceae</taxon>
        <taxon>Thalassiosirophycidae</taxon>
        <taxon>Thalassiosirales</taxon>
        <taxon>Thalassiosiraceae</taxon>
        <taxon>Thalassiosira</taxon>
    </lineage>
</organism>
<evidence type="ECO:0000256" key="2">
    <source>
        <dbReference type="ARBA" id="ARBA00013194"/>
    </source>
</evidence>
<dbReference type="PANTHER" id="PTHR45779">
    <property type="entry name" value="PEPTIDYLPROLYL ISOMERASE"/>
    <property type="match status" value="1"/>
</dbReference>
<evidence type="ECO:0000259" key="7">
    <source>
        <dbReference type="PROSITE" id="PS50059"/>
    </source>
</evidence>
<dbReference type="PROSITE" id="PS50059">
    <property type="entry name" value="FKBP_PPIASE"/>
    <property type="match status" value="1"/>
</dbReference>
<reference evidence="8 9" key="1">
    <citation type="journal article" date="2012" name="Genome Biol.">
        <title>Genome and low-iron response of an oceanic diatom adapted to chronic iron limitation.</title>
        <authorList>
            <person name="Lommer M."/>
            <person name="Specht M."/>
            <person name="Roy A.S."/>
            <person name="Kraemer L."/>
            <person name="Andreson R."/>
            <person name="Gutowska M.A."/>
            <person name="Wolf J."/>
            <person name="Bergner S.V."/>
            <person name="Schilhabel M.B."/>
            <person name="Klostermeier U.C."/>
            <person name="Beiko R.G."/>
            <person name="Rosenstiel P."/>
            <person name="Hippler M."/>
            <person name="Laroche J."/>
        </authorList>
    </citation>
    <scope>NUCLEOTIDE SEQUENCE [LARGE SCALE GENOMIC DNA]</scope>
    <source>
        <strain evidence="8 9">CCMP1005</strain>
    </source>
</reference>
<dbReference type="OMA" id="WSTRVAD"/>
<dbReference type="Gene3D" id="3.10.50.40">
    <property type="match status" value="1"/>
</dbReference>
<dbReference type="Pfam" id="PF00254">
    <property type="entry name" value="FKBP_C"/>
    <property type="match status" value="1"/>
</dbReference>
<keyword evidence="6" id="KW-0812">Transmembrane</keyword>
<dbReference type="EC" id="5.2.1.8" evidence="2 5"/>
<keyword evidence="6" id="KW-0472">Membrane</keyword>
<dbReference type="Proteomes" id="UP000266841">
    <property type="component" value="Unassembled WGS sequence"/>
</dbReference>
<feature type="domain" description="PPIase FKBP-type" evidence="7">
    <location>
        <begin position="76"/>
        <end position="182"/>
    </location>
</feature>